<name>A0A750IUL5_SALER</name>
<proteinExistence type="predicted"/>
<sequence length="58" mass="6037">MMKSVKSAKSAVRVAALYLPALITAAFAFRAWSAGHIMPAALLATLCCSLALLAIAME</sequence>
<dbReference type="EMBL" id="DAAVQA010000031">
    <property type="protein sequence ID" value="HAF6298733.1"/>
    <property type="molecule type" value="Genomic_DNA"/>
</dbReference>
<reference evidence="2" key="1">
    <citation type="journal article" date="2018" name="Genome Biol.">
        <title>SKESA: strategic k-mer extension for scrupulous assemblies.</title>
        <authorList>
            <person name="Souvorov A."/>
            <person name="Agarwala R."/>
            <person name="Lipman D.J."/>
        </authorList>
    </citation>
    <scope>NUCLEOTIDE SEQUENCE</scope>
    <source>
        <strain evidence="2">MA.CK_05/00007164</strain>
    </source>
</reference>
<keyword evidence="1" id="KW-1133">Transmembrane helix</keyword>
<protein>
    <submittedName>
        <fullName evidence="2">Uncharacterized protein</fullName>
    </submittedName>
</protein>
<dbReference type="AlphaFoldDB" id="A0A750IUL5"/>
<evidence type="ECO:0000313" key="2">
    <source>
        <dbReference type="EMBL" id="HAF6298733.1"/>
    </source>
</evidence>
<comment type="caution">
    <text evidence="2">The sequence shown here is derived from an EMBL/GenBank/DDBJ whole genome shotgun (WGS) entry which is preliminary data.</text>
</comment>
<organism evidence="2">
    <name type="scientific">Salmonella enterica</name>
    <name type="common">Salmonella choleraesuis</name>
    <dbReference type="NCBI Taxonomy" id="28901"/>
    <lineage>
        <taxon>Bacteria</taxon>
        <taxon>Pseudomonadati</taxon>
        <taxon>Pseudomonadota</taxon>
        <taxon>Gammaproteobacteria</taxon>
        <taxon>Enterobacterales</taxon>
        <taxon>Enterobacteriaceae</taxon>
        <taxon>Salmonella</taxon>
    </lineage>
</organism>
<reference evidence="2" key="2">
    <citation type="submission" date="2020-02" db="EMBL/GenBank/DDBJ databases">
        <authorList>
            <consortium name="NCBI Pathogen Detection Project"/>
        </authorList>
    </citation>
    <scope>NUCLEOTIDE SEQUENCE</scope>
    <source>
        <strain evidence="2">MA.CK_05/00007164</strain>
    </source>
</reference>
<accession>A0A750IUL5</accession>
<evidence type="ECO:0000256" key="1">
    <source>
        <dbReference type="SAM" id="Phobius"/>
    </source>
</evidence>
<keyword evidence="1" id="KW-0472">Membrane</keyword>
<feature type="transmembrane region" description="Helical" evidence="1">
    <location>
        <begin position="38"/>
        <end position="57"/>
    </location>
</feature>
<keyword evidence="1" id="KW-0812">Transmembrane</keyword>
<gene>
    <name evidence="2" type="ORF">G8N97_004991</name>
</gene>